<dbReference type="KEGG" id="vg:26517774"/>
<dbReference type="OrthoDB" id="10275at10239"/>
<proteinExistence type="predicted"/>
<keyword evidence="2" id="KW-1185">Reference proteome</keyword>
<dbReference type="EMBL" id="KP881232">
    <property type="protein sequence ID" value="AKE44722.1"/>
    <property type="molecule type" value="Genomic_DNA"/>
</dbReference>
<reference evidence="1 2" key="1">
    <citation type="journal article" date="2015" name="J. Virol.">
        <title>Sinorhizobium meliloti Phage ?M9 Defines a New Group of T4 Superfamily Phages with Unusual Genomic Features but a Common T=16 Capsid.</title>
        <authorList>
            <person name="Johnson M.C."/>
            <person name="Tatum K.B."/>
            <person name="Lynn J.S."/>
            <person name="Brewer T.E."/>
            <person name="Lu S."/>
            <person name="Washburn B.K."/>
            <person name="Stroupe M.E."/>
            <person name="Jones K.M."/>
        </authorList>
    </citation>
    <scope>NUCLEOTIDE SEQUENCE [LARGE SCALE GENOMIC DNA]</scope>
</reference>
<dbReference type="RefSeq" id="YP_009189476.1">
    <property type="nucleotide sequence ID" value="NC_028676.1"/>
</dbReference>
<gene>
    <name evidence="1" type="ORF">Sm_phiM9_094</name>
</gene>
<evidence type="ECO:0000313" key="2">
    <source>
        <dbReference type="Proteomes" id="UP000033804"/>
    </source>
</evidence>
<evidence type="ECO:0000313" key="1">
    <source>
        <dbReference type="EMBL" id="AKE44722.1"/>
    </source>
</evidence>
<reference evidence="2" key="2">
    <citation type="submission" date="2015-03" db="EMBL/GenBank/DDBJ databases">
        <title>The genome and structure of Sinorhizobium meliloti phage phiM9.</title>
        <authorList>
            <person name="Johnson M.C."/>
            <person name="Tatum K.B."/>
            <person name="Lynn J.S."/>
            <person name="Brewer T.E."/>
            <person name="Washburn B.K."/>
            <person name="Stroupe M.E."/>
            <person name="Jones K.M."/>
        </authorList>
    </citation>
    <scope>NUCLEOTIDE SEQUENCE [LARGE SCALE GENOMIC DNA]</scope>
</reference>
<sequence length="207" mass="22857">MAESSFGNFNIQSFQAQLGNVTQANNFAANITLPPALSTLLPESDRFLRKIPFAIRAADVPESSISELSVPFRGGTRFRIPGDRDYTAVWSCTARFDIDSVVYNTFESWSDAIVGNVQGDTLGADDDVLSLMGTGELYQLSRNGRIIKGWSLANIWIQSRGALSYDWSADNTIVEVPLTFVFSHMESEVTRNNIVSEQELLSGTIIF</sequence>
<accession>A0A0F6R4Z6</accession>
<protein>
    <submittedName>
        <fullName evidence="1">Putative tail tube monomer</fullName>
    </submittedName>
</protein>
<dbReference type="GeneID" id="26517774"/>
<name>A0A0F6R4Z6_9CAUD</name>
<organism evidence="1 2">
    <name type="scientific">Sinorhizobium phage phiM9</name>
    <dbReference type="NCBI Taxonomy" id="1636182"/>
    <lineage>
        <taxon>Viruses</taxon>
        <taxon>Duplodnaviria</taxon>
        <taxon>Heunggongvirae</taxon>
        <taxon>Uroviricota</taxon>
        <taxon>Caudoviricetes</taxon>
        <taxon>Pootjesviridae</taxon>
        <taxon>Emnonavirus</taxon>
        <taxon>Emnonavirus phiM9</taxon>
    </lineage>
</organism>
<dbReference type="Proteomes" id="UP000033804">
    <property type="component" value="Segment"/>
</dbReference>